<dbReference type="InterPro" id="IPR047124">
    <property type="entry name" value="HI_0220.2"/>
</dbReference>
<dbReference type="SMART" id="SM00986">
    <property type="entry name" value="UDG"/>
    <property type="match status" value="1"/>
</dbReference>
<dbReference type="SUPFAM" id="SSF52141">
    <property type="entry name" value="Uracil-DNA glycosylase-like"/>
    <property type="match status" value="1"/>
</dbReference>
<accession>A0A1E7Q5G0</accession>
<evidence type="ECO:0000259" key="1">
    <source>
        <dbReference type="SMART" id="SM00986"/>
    </source>
</evidence>
<dbReference type="STRING" id="1628148.BI198_07475"/>
<dbReference type="Pfam" id="PF03167">
    <property type="entry name" value="UDG"/>
    <property type="match status" value="1"/>
</dbReference>
<dbReference type="InterPro" id="IPR005122">
    <property type="entry name" value="Uracil-DNA_glycosylase-like"/>
</dbReference>
<dbReference type="OrthoDB" id="9789139at2"/>
<dbReference type="SMART" id="SM00987">
    <property type="entry name" value="UreE_C"/>
    <property type="match status" value="1"/>
</dbReference>
<protein>
    <recommendedName>
        <fullName evidence="1">Uracil-DNA glycosylase-like domain-containing protein</fullName>
    </recommendedName>
</protein>
<evidence type="ECO:0000313" key="3">
    <source>
        <dbReference type="Proteomes" id="UP000242258"/>
    </source>
</evidence>
<gene>
    <name evidence="2" type="ORF">BI198_07475</name>
</gene>
<dbReference type="CDD" id="cd10033">
    <property type="entry name" value="UDG_like"/>
    <property type="match status" value="1"/>
</dbReference>
<dbReference type="RefSeq" id="WP_070048988.1">
    <property type="nucleotide sequence ID" value="NZ_CBCSDO010000005.1"/>
</dbReference>
<reference evidence="3" key="1">
    <citation type="submission" date="2016-09" db="EMBL/GenBank/DDBJ databases">
        <authorList>
            <person name="Wan X."/>
            <person name="Hou S."/>
        </authorList>
    </citation>
    <scope>NUCLEOTIDE SEQUENCE [LARGE SCALE GENOMIC DNA]</scope>
    <source>
        <strain evidence="3">KH87</strain>
    </source>
</reference>
<dbReference type="AlphaFoldDB" id="A0A1E7Q5G0"/>
<keyword evidence="3" id="KW-1185">Reference proteome</keyword>
<dbReference type="EMBL" id="MKEK01000001">
    <property type="protein sequence ID" value="OEY69422.1"/>
    <property type="molecule type" value="Genomic_DNA"/>
</dbReference>
<organism evidence="2 3">
    <name type="scientific">Rheinheimera salexigens</name>
    <dbReference type="NCBI Taxonomy" id="1628148"/>
    <lineage>
        <taxon>Bacteria</taxon>
        <taxon>Pseudomonadati</taxon>
        <taxon>Pseudomonadota</taxon>
        <taxon>Gammaproteobacteria</taxon>
        <taxon>Chromatiales</taxon>
        <taxon>Chromatiaceae</taxon>
        <taxon>Rheinheimera</taxon>
    </lineage>
</organism>
<dbReference type="PANTHER" id="PTHR42160">
    <property type="entry name" value="URACIL-DNA GLYCOSYLASE SUPERFAMILY PROTEIN"/>
    <property type="match status" value="1"/>
</dbReference>
<sequence length="204" mass="22763">MINFTELMQNVRQCTLCQNNLPLAAKPILQASAKAKILIAGQAPGRKAHDSGVPFDDASGVRLQQWLGLTTEQFYDPNLVAILPMGFCYPGTGKSGDLAPRPECAPTWRHKLLAEMTQIQLSIIIGQYAIKWHLPDYKGTVTAAVEQSLNHIQQQANLDNCSQLVLPHPSPRNNIWLKKHPWFNDALLPLLQQKVRELLANQQS</sequence>
<dbReference type="PANTHER" id="PTHR42160:SF1">
    <property type="entry name" value="URACIL-DNA GLYCOSYLASE SUPERFAMILY PROTEIN"/>
    <property type="match status" value="1"/>
</dbReference>
<dbReference type="InterPro" id="IPR036895">
    <property type="entry name" value="Uracil-DNA_glycosylase-like_sf"/>
</dbReference>
<dbReference type="Proteomes" id="UP000242258">
    <property type="component" value="Unassembled WGS sequence"/>
</dbReference>
<proteinExistence type="predicted"/>
<feature type="domain" description="Uracil-DNA glycosylase-like" evidence="1">
    <location>
        <begin position="28"/>
        <end position="192"/>
    </location>
</feature>
<dbReference type="Gene3D" id="3.40.470.10">
    <property type="entry name" value="Uracil-DNA glycosylase-like domain"/>
    <property type="match status" value="1"/>
</dbReference>
<name>A0A1E7Q5G0_9GAMM</name>
<comment type="caution">
    <text evidence="2">The sequence shown here is derived from an EMBL/GenBank/DDBJ whole genome shotgun (WGS) entry which is preliminary data.</text>
</comment>
<evidence type="ECO:0000313" key="2">
    <source>
        <dbReference type="EMBL" id="OEY69422.1"/>
    </source>
</evidence>